<dbReference type="Proteomes" id="UP000515512">
    <property type="component" value="Chromosome"/>
</dbReference>
<keyword evidence="2" id="KW-1185">Reference proteome</keyword>
<dbReference type="KEGG" id="nhu:H0264_35990"/>
<gene>
    <name evidence="1" type="ORF">H0264_35990</name>
</gene>
<reference evidence="1 2" key="1">
    <citation type="submission" date="2020-07" db="EMBL/GenBank/DDBJ databases">
        <authorList>
            <person name="Zhuang K."/>
            <person name="Ran Y."/>
        </authorList>
    </citation>
    <scope>NUCLEOTIDE SEQUENCE [LARGE SCALE GENOMIC DNA]</scope>
    <source>
        <strain evidence="1 2">WCH-YHL-001</strain>
    </source>
</reference>
<protein>
    <submittedName>
        <fullName evidence="1">Uncharacterized protein</fullName>
    </submittedName>
</protein>
<dbReference type="EMBL" id="CP059399">
    <property type="protein sequence ID" value="QLY30459.1"/>
    <property type="molecule type" value="Genomic_DNA"/>
</dbReference>
<dbReference type="AlphaFoldDB" id="A0A7D6ZGQ2"/>
<evidence type="ECO:0000313" key="2">
    <source>
        <dbReference type="Proteomes" id="UP000515512"/>
    </source>
</evidence>
<evidence type="ECO:0000313" key="1">
    <source>
        <dbReference type="EMBL" id="QLY30459.1"/>
    </source>
</evidence>
<sequence>MTTATTAPGGALRLWAEISARYGSLDAFLEQLHREIDAPTQELPRLESGTCAHT</sequence>
<proteinExistence type="predicted"/>
<dbReference type="RefSeq" id="WP_181581657.1">
    <property type="nucleotide sequence ID" value="NZ_CP059399.1"/>
</dbReference>
<organism evidence="1 2">
    <name type="scientific">Nocardia huaxiensis</name>
    <dbReference type="NCBI Taxonomy" id="2755382"/>
    <lineage>
        <taxon>Bacteria</taxon>
        <taxon>Bacillati</taxon>
        <taxon>Actinomycetota</taxon>
        <taxon>Actinomycetes</taxon>
        <taxon>Mycobacteriales</taxon>
        <taxon>Nocardiaceae</taxon>
        <taxon>Nocardia</taxon>
    </lineage>
</organism>
<accession>A0A7D6ZGQ2</accession>
<name>A0A7D6ZGQ2_9NOCA</name>